<dbReference type="InterPro" id="IPR000073">
    <property type="entry name" value="AB_hydrolase_1"/>
</dbReference>
<dbReference type="InterPro" id="IPR050471">
    <property type="entry name" value="AB_hydrolase"/>
</dbReference>
<dbReference type="Proteomes" id="UP000031737">
    <property type="component" value="Unassembled WGS sequence"/>
</dbReference>
<dbReference type="EMBL" id="AUPL01007066">
    <property type="protein sequence ID" value="ESL05292.1"/>
    <property type="molecule type" value="Genomic_DNA"/>
</dbReference>
<evidence type="ECO:0000313" key="3">
    <source>
        <dbReference type="EMBL" id="ESL05630.1"/>
    </source>
</evidence>
<evidence type="ECO:0000313" key="4">
    <source>
        <dbReference type="Proteomes" id="UP000031737"/>
    </source>
</evidence>
<dbReference type="AlphaFoldDB" id="A0A061IW85"/>
<sequence>MQEEMVLNNTSTVLSRDRYSRFGESFADVGVCQSTGIRIRLCYQTFGRRDAAGGVVLLIMGIASPLLLWDTKFCECLASRGYYVIRFDNRDVGRSTFLTGRKVFPAKLSTVVEDEVEVWDVHDGEASSQCGLGSLGDGALLYARLAFASLVPGRHNLLRGVYTLEDMARDGVGLLDALHVSKAHIVGMCMGGMIAQVIAIYHPTRVESLSLISTHSGSPQARWPSLREALTLAYFATYATRKGFVVPLSLRGKNGRSMPSPKEIEELAHASVNLIERFASGSGASFPIDRAACLMQMRRILQRSSDFSGALRQYVALLNARDRLEGLRHIRVPTVIVHGTVDPIVPYLNGEELAAVIPHAKLVSVTGLGHVLHPALRARIVDALTANMRQSRCGEHDPVTASKL</sequence>
<organism evidence="2 4">
    <name type="scientific">Trypanosoma rangeli SC58</name>
    <dbReference type="NCBI Taxonomy" id="429131"/>
    <lineage>
        <taxon>Eukaryota</taxon>
        <taxon>Discoba</taxon>
        <taxon>Euglenozoa</taxon>
        <taxon>Kinetoplastea</taxon>
        <taxon>Metakinetoplastina</taxon>
        <taxon>Trypanosomatida</taxon>
        <taxon>Trypanosomatidae</taxon>
        <taxon>Trypanosoma</taxon>
        <taxon>Herpetosoma</taxon>
    </lineage>
</organism>
<dbReference type="SUPFAM" id="SSF53474">
    <property type="entry name" value="alpha/beta-Hydrolases"/>
    <property type="match status" value="1"/>
</dbReference>
<gene>
    <name evidence="3" type="ORF">TRSC58_06713</name>
    <name evidence="2" type="ORF">TRSC58_07066</name>
</gene>
<reference evidence="2 4" key="1">
    <citation type="submission" date="2013-07" db="EMBL/GenBank/DDBJ databases">
        <authorList>
            <person name="Stoco P.H."/>
            <person name="Wagner G."/>
            <person name="Gerber A."/>
            <person name="Zaha A."/>
            <person name="Thompson C."/>
            <person name="Bartholomeu D.C."/>
            <person name="Luckemeyer D.D."/>
            <person name="Bahia D."/>
            <person name="Loreto E."/>
            <person name="Prestes E.B."/>
            <person name="Lima F.M."/>
            <person name="Rodrigues-Luiz G."/>
            <person name="Vallejo G.A."/>
            <person name="Filho J.F."/>
            <person name="Monteiro K.M."/>
            <person name="Tyler K.M."/>
            <person name="de Almeida L.G."/>
            <person name="Ortiz M.F."/>
            <person name="Siervo M.A."/>
            <person name="de Moraes M.H."/>
            <person name="Cunha O.L."/>
            <person name="Mendonca-Neto R."/>
            <person name="Silva R."/>
            <person name="Teixeira S.M."/>
            <person name="Murta S.M."/>
            <person name="Sincero T.C."/>
            <person name="Mendes T.A."/>
            <person name="Urmenyi T.P."/>
            <person name="Silva V.G."/>
            <person name="da Rocha W.D."/>
            <person name="Andersson B."/>
            <person name="Romanha A.J."/>
            <person name="Steindel M."/>
            <person name="de Vasconcelos A.T."/>
            <person name="Grisard E.C."/>
        </authorList>
    </citation>
    <scope>NUCLEOTIDE SEQUENCE [LARGE SCALE GENOMIC DNA]</scope>
    <source>
        <strain evidence="2 4">SC58</strain>
    </source>
</reference>
<comment type="caution">
    <text evidence="2">The sequence shown here is derived from an EMBL/GenBank/DDBJ whole genome shotgun (WGS) entry which is preliminary data.</text>
</comment>
<dbReference type="Gene3D" id="3.40.50.1820">
    <property type="entry name" value="alpha/beta hydrolase"/>
    <property type="match status" value="1"/>
</dbReference>
<dbReference type="Pfam" id="PF00561">
    <property type="entry name" value="Abhydrolase_1"/>
    <property type="match status" value="1"/>
</dbReference>
<dbReference type="PANTHER" id="PTHR43433">
    <property type="entry name" value="HYDROLASE, ALPHA/BETA FOLD FAMILY PROTEIN"/>
    <property type="match status" value="1"/>
</dbReference>
<name>A0A061IW85_TRYRA</name>
<evidence type="ECO:0000313" key="2">
    <source>
        <dbReference type="EMBL" id="ESL05292.1"/>
    </source>
</evidence>
<evidence type="ECO:0000259" key="1">
    <source>
        <dbReference type="Pfam" id="PF00561"/>
    </source>
</evidence>
<dbReference type="VEuPathDB" id="TriTrypDB:TRSC58_07066"/>
<keyword evidence="4" id="KW-1185">Reference proteome</keyword>
<dbReference type="OrthoDB" id="8119704at2759"/>
<dbReference type="InterPro" id="IPR029058">
    <property type="entry name" value="AB_hydrolase_fold"/>
</dbReference>
<dbReference type="VEuPathDB" id="TriTrypDB:TRSC58_06713"/>
<dbReference type="EMBL" id="AUPL01006713">
    <property type="protein sequence ID" value="ESL05630.1"/>
    <property type="molecule type" value="Genomic_DNA"/>
</dbReference>
<accession>A0A061IW85</accession>
<feature type="domain" description="AB hydrolase-1" evidence="1">
    <location>
        <begin position="55"/>
        <end position="373"/>
    </location>
</feature>
<protein>
    <recommendedName>
        <fullName evidence="1">AB hydrolase-1 domain-containing protein</fullName>
    </recommendedName>
</protein>
<dbReference type="PANTHER" id="PTHR43433:SF5">
    <property type="entry name" value="AB HYDROLASE-1 DOMAIN-CONTAINING PROTEIN"/>
    <property type="match status" value="1"/>
</dbReference>
<proteinExistence type="predicted"/>